<evidence type="ECO:0000256" key="3">
    <source>
        <dbReference type="ARBA" id="ARBA00023136"/>
    </source>
</evidence>
<dbReference type="RefSeq" id="WP_163964553.1">
    <property type="nucleotide sequence ID" value="NZ_JAAGNX010000002.1"/>
</dbReference>
<comment type="caution">
    <text evidence="6">The sequence shown here is derived from an EMBL/GenBank/DDBJ whole genome shotgun (WGS) entry which is preliminary data.</text>
</comment>
<dbReference type="PANTHER" id="PTHR47529:SF1">
    <property type="entry name" value="PERIPLASMIC CHAPERONE PPID"/>
    <property type="match status" value="1"/>
</dbReference>
<sequence length="551" mass="61822">MITKLQNFFLKHNKWLFGGLLVVIIVTFVLTIGPQSFFGSGGSQQRQALKYYGYDLSSQADQRAMGFTAEISAILHPELRLRREQLMDYAYLRVAALGLANQLGIPDPDKEALAKFVETLQIFQDPQSGEFSAEAYQRMIEALQSNARFDRESVALVLREDYRISKVREALGGPVYALPFESQQDFIDRETSYTVALATFDYESFSPELEASDEALNQYYMENPSRYEIPETISVTGLLFEAEAYLDEAPMPDAGALETFFAVRKAQYTPQPEEGAEPVEITLDEVREQVVSDWRLEQAAKIAAKKSEQFSLKIWQDGVLLDSDAYKALLDEFKIRTMPIPAYSRDQAPSIPEAPAELLNSMWIYTSNPARYFSDIAQTANGAVVLVTNGITEARMPEFEEVREAVTGDYNLAEKRRLFAEKGAEYKQSIEAGLEGSSFSELASSLGLTVEELDSFTGLNLPTQLRGGPLWEQVRYLEAGSLTDMVLQANEGIFAYVAERSIPEIDTESEAYQTFLSQRNLAMNQSMGWARLREITDQSLNALLGPRGEVE</sequence>
<name>A0A6B2M0V4_9BACT</name>
<evidence type="ECO:0000256" key="4">
    <source>
        <dbReference type="ARBA" id="ARBA00023186"/>
    </source>
</evidence>
<organism evidence="6 7">
    <name type="scientific">Oceanipulchritudo coccoides</name>
    <dbReference type="NCBI Taxonomy" id="2706888"/>
    <lineage>
        <taxon>Bacteria</taxon>
        <taxon>Pseudomonadati</taxon>
        <taxon>Verrucomicrobiota</taxon>
        <taxon>Opitutia</taxon>
        <taxon>Puniceicoccales</taxon>
        <taxon>Oceanipulchritudinaceae</taxon>
        <taxon>Oceanipulchritudo</taxon>
    </lineage>
</organism>
<dbReference type="EMBL" id="JAAGNX010000002">
    <property type="protein sequence ID" value="NDV62538.1"/>
    <property type="molecule type" value="Genomic_DNA"/>
</dbReference>
<dbReference type="Proteomes" id="UP000478417">
    <property type="component" value="Unassembled WGS sequence"/>
</dbReference>
<comment type="subcellular location">
    <subcellularLocation>
        <location evidence="1">Cell membrane</location>
    </subcellularLocation>
</comment>
<dbReference type="Pfam" id="PF13624">
    <property type="entry name" value="SurA_N_3"/>
    <property type="match status" value="1"/>
</dbReference>
<gene>
    <name evidence="6" type="ORF">G0Q06_08755</name>
</gene>
<evidence type="ECO:0000313" key="7">
    <source>
        <dbReference type="Proteomes" id="UP000478417"/>
    </source>
</evidence>
<dbReference type="InterPro" id="IPR052029">
    <property type="entry name" value="PpiD_chaperone"/>
</dbReference>
<accession>A0A6B2M0V4</accession>
<feature type="transmembrane region" description="Helical" evidence="5">
    <location>
        <begin position="15"/>
        <end position="38"/>
    </location>
</feature>
<reference evidence="6 7" key="1">
    <citation type="submission" date="2020-02" db="EMBL/GenBank/DDBJ databases">
        <title>Albibacoteraceae fam. nov., the first described family within the subdivision 4 Verrucomicrobia.</title>
        <authorList>
            <person name="Xi F."/>
        </authorList>
    </citation>
    <scope>NUCLEOTIDE SEQUENCE [LARGE SCALE GENOMIC DNA]</scope>
    <source>
        <strain evidence="6 7">CK1056</strain>
    </source>
</reference>
<keyword evidence="5" id="KW-0812">Transmembrane</keyword>
<evidence type="ECO:0008006" key="8">
    <source>
        <dbReference type="Google" id="ProtNLM"/>
    </source>
</evidence>
<dbReference type="PANTHER" id="PTHR47529">
    <property type="entry name" value="PEPTIDYL-PROLYL CIS-TRANS ISOMERASE D"/>
    <property type="match status" value="1"/>
</dbReference>
<dbReference type="GO" id="GO:0005886">
    <property type="term" value="C:plasma membrane"/>
    <property type="evidence" value="ECO:0007669"/>
    <property type="project" value="UniProtKB-SubCell"/>
</dbReference>
<evidence type="ECO:0000256" key="5">
    <source>
        <dbReference type="SAM" id="Phobius"/>
    </source>
</evidence>
<keyword evidence="3 5" id="KW-0472">Membrane</keyword>
<protein>
    <recommendedName>
        <fullName evidence="8">PpiC domain-containing protein</fullName>
    </recommendedName>
</protein>
<evidence type="ECO:0000313" key="6">
    <source>
        <dbReference type="EMBL" id="NDV62538.1"/>
    </source>
</evidence>
<keyword evidence="5" id="KW-1133">Transmembrane helix</keyword>
<dbReference type="AlphaFoldDB" id="A0A6B2M0V4"/>
<evidence type="ECO:0000256" key="2">
    <source>
        <dbReference type="ARBA" id="ARBA00022475"/>
    </source>
</evidence>
<proteinExistence type="predicted"/>
<evidence type="ECO:0000256" key="1">
    <source>
        <dbReference type="ARBA" id="ARBA00004236"/>
    </source>
</evidence>
<keyword evidence="2" id="KW-1003">Cell membrane</keyword>
<keyword evidence="4" id="KW-0143">Chaperone</keyword>
<keyword evidence="7" id="KW-1185">Reference proteome</keyword>